<keyword evidence="2" id="KW-1133">Transmembrane helix</keyword>
<evidence type="ECO:0000256" key="3">
    <source>
        <dbReference type="SAM" id="SignalP"/>
    </source>
</evidence>
<evidence type="ECO:0000256" key="2">
    <source>
        <dbReference type="SAM" id="Phobius"/>
    </source>
</evidence>
<feature type="compositionally biased region" description="Basic and acidic residues" evidence="1">
    <location>
        <begin position="233"/>
        <end position="242"/>
    </location>
</feature>
<evidence type="ECO:0000313" key="4">
    <source>
        <dbReference type="EMBL" id="CAE0238266.1"/>
    </source>
</evidence>
<reference evidence="4" key="1">
    <citation type="submission" date="2021-01" db="EMBL/GenBank/DDBJ databases">
        <authorList>
            <person name="Corre E."/>
            <person name="Pelletier E."/>
            <person name="Niang G."/>
            <person name="Scheremetjew M."/>
            <person name="Finn R."/>
            <person name="Kale V."/>
            <person name="Holt S."/>
            <person name="Cochrane G."/>
            <person name="Meng A."/>
            <person name="Brown T."/>
            <person name="Cohen L."/>
        </authorList>
    </citation>
    <scope>NUCLEOTIDE SEQUENCE</scope>
    <source>
        <strain evidence="4">NIES-2562</strain>
    </source>
</reference>
<proteinExistence type="predicted"/>
<feature type="signal peptide" evidence="3">
    <location>
        <begin position="1"/>
        <end position="23"/>
    </location>
</feature>
<gene>
    <name evidence="4" type="ORF">PBIL07802_LOCUS407</name>
</gene>
<organism evidence="4">
    <name type="scientific">Palpitomonas bilix</name>
    <dbReference type="NCBI Taxonomy" id="652834"/>
    <lineage>
        <taxon>Eukaryota</taxon>
        <taxon>Eukaryota incertae sedis</taxon>
    </lineage>
</organism>
<feature type="chain" id="PRO_5030667048" evidence="3">
    <location>
        <begin position="24"/>
        <end position="263"/>
    </location>
</feature>
<dbReference type="Gene3D" id="1.20.5.900">
    <property type="entry name" value="transmembrane domain of human cd4"/>
    <property type="match status" value="1"/>
</dbReference>
<protein>
    <submittedName>
        <fullName evidence="4">Uncharacterized protein</fullName>
    </submittedName>
</protein>
<keyword evidence="2" id="KW-0472">Membrane</keyword>
<feature type="region of interest" description="Disordered" evidence="1">
    <location>
        <begin position="222"/>
        <end position="263"/>
    </location>
</feature>
<feature type="transmembrane region" description="Helical" evidence="2">
    <location>
        <begin position="131"/>
        <end position="155"/>
    </location>
</feature>
<keyword evidence="3" id="KW-0732">Signal</keyword>
<keyword evidence="2" id="KW-0812">Transmembrane</keyword>
<dbReference type="AlphaFoldDB" id="A0A7S3CV76"/>
<sequence>MISSQAAFAIFLACLSWRRVVLGCDMSSCIGCTQNGCAWVIPPSSSPVCTNISVANSGLVPSSSFTLVNTSECCTAISEEMDCNMKPYCLWCESEIPLTLPFAGCIAADDSLVAATCGPPNKIGGGLSGPLFYIVAVGVPLAVLVVTFLVIFCCVRSAAKRRKQEEKMLSEKLAIAAASATADIQLNMATTLDDGPHARRMLYTAGMAMETNAHTHSAEGVERAAGAMQTSEGEARGGHSEESVGETPVASPTFRPMLYTAEH</sequence>
<name>A0A7S3CV76_9EUKA</name>
<accession>A0A7S3CV76</accession>
<evidence type="ECO:0000256" key="1">
    <source>
        <dbReference type="SAM" id="MobiDB-lite"/>
    </source>
</evidence>
<dbReference type="EMBL" id="HBIB01000613">
    <property type="protein sequence ID" value="CAE0238266.1"/>
    <property type="molecule type" value="Transcribed_RNA"/>
</dbReference>